<keyword evidence="5 8" id="KW-1133">Transmembrane helix</keyword>
<evidence type="ECO:0000256" key="5">
    <source>
        <dbReference type="ARBA" id="ARBA00022989"/>
    </source>
</evidence>
<name>A0A8J9YE46_9NEOP</name>
<reference evidence="9" key="1">
    <citation type="submission" date="2021-12" db="EMBL/GenBank/DDBJ databases">
        <authorList>
            <person name="Martin H S."/>
        </authorList>
    </citation>
    <scope>NUCLEOTIDE SEQUENCE</scope>
</reference>
<feature type="transmembrane region" description="Helical" evidence="8">
    <location>
        <begin position="325"/>
        <end position="348"/>
    </location>
</feature>
<feature type="transmembrane region" description="Helical" evidence="8">
    <location>
        <begin position="238"/>
        <end position="264"/>
    </location>
</feature>
<evidence type="ECO:0000256" key="4">
    <source>
        <dbReference type="ARBA" id="ARBA00022692"/>
    </source>
</evidence>
<keyword evidence="7" id="KW-0675">Receptor</keyword>
<comment type="subcellular location">
    <subcellularLocation>
        <location evidence="1">Cell membrane</location>
        <topology evidence="1">Multi-pass membrane protein</topology>
    </subcellularLocation>
</comment>
<evidence type="ECO:0000256" key="7">
    <source>
        <dbReference type="ARBA" id="ARBA00023170"/>
    </source>
</evidence>
<evidence type="ECO:0000256" key="8">
    <source>
        <dbReference type="SAM" id="Phobius"/>
    </source>
</evidence>
<dbReference type="InterPro" id="IPR009318">
    <property type="entry name" value="Gustatory_rcpt"/>
</dbReference>
<dbReference type="PANTHER" id="PTHR21421">
    <property type="entry name" value="GUSTATORY RECEPTOR"/>
    <property type="match status" value="1"/>
</dbReference>
<keyword evidence="10" id="KW-1185">Reference proteome</keyword>
<evidence type="ECO:0000256" key="6">
    <source>
        <dbReference type="ARBA" id="ARBA00023136"/>
    </source>
</evidence>
<evidence type="ECO:0000313" key="10">
    <source>
        <dbReference type="Proteomes" id="UP000838878"/>
    </source>
</evidence>
<protein>
    <recommendedName>
        <fullName evidence="11">Gustatory receptor</fullName>
    </recommendedName>
</protein>
<dbReference type="EMBL" id="OV170223">
    <property type="protein sequence ID" value="CAH0722911.1"/>
    <property type="molecule type" value="Genomic_DNA"/>
</dbReference>
<evidence type="ECO:0000256" key="1">
    <source>
        <dbReference type="ARBA" id="ARBA00004651"/>
    </source>
</evidence>
<dbReference type="Pfam" id="PF06151">
    <property type="entry name" value="Trehalose_recp"/>
    <property type="match status" value="1"/>
</dbReference>
<keyword evidence="4 8" id="KW-0812">Transmembrane</keyword>
<keyword evidence="6 8" id="KW-0472">Membrane</keyword>
<keyword evidence="3" id="KW-1003">Cell membrane</keyword>
<evidence type="ECO:0000256" key="3">
    <source>
        <dbReference type="ARBA" id="ARBA00022475"/>
    </source>
</evidence>
<dbReference type="GO" id="GO:0008527">
    <property type="term" value="F:taste receptor activity"/>
    <property type="evidence" value="ECO:0007669"/>
    <property type="project" value="InterPro"/>
</dbReference>
<evidence type="ECO:0000313" key="9">
    <source>
        <dbReference type="EMBL" id="CAH0722911.1"/>
    </source>
</evidence>
<sequence length="464" mass="52586">MKCKGKRSTPVSNPGYLNGFNCLGGVVASMYGCTPGGPGFESRVGPSLVIESFCIVSLSNSPELDFLQTMIKIFYWSRWVGIVGLESFVWKIWASLLLSLLLAIEGEAIWKVVTALAGWAIDMAGHRSVTARFAGSLFYASSILGLIQCWRLSSSWEDISKYWASVEWIVNIKCMLPDRTLKKRMYRVVIFVAICSIFEHVMDMVGSFDFQCSGPLCLRKYILKSHGFLLLEFEYSHWIGVPLLFMSIIATIIWNLQDLIIILISMGLTSRYKRLNRCVEIVAAKNNREQNSNTDMEFLKVNTWRKIREAYVKQAMLVRRIDNSLSGIVLISTFFNFYFICLQLFLGITIGFSGVPLKQIYYIVSLVWICIRTGCTVLAAADVNKHSKLALPYLYECQGQFYNIEMERLQKQLSKDYVALTGMGFFSLNRNVILQMAASVMTYVLVLVQYDDTDSSSSNVTKTN</sequence>
<feature type="transmembrane region" description="Helical" evidence="8">
    <location>
        <begin position="432"/>
        <end position="450"/>
    </location>
</feature>
<organism evidence="9 10">
    <name type="scientific">Brenthis ino</name>
    <name type="common">lesser marbled fritillary</name>
    <dbReference type="NCBI Taxonomy" id="405034"/>
    <lineage>
        <taxon>Eukaryota</taxon>
        <taxon>Metazoa</taxon>
        <taxon>Ecdysozoa</taxon>
        <taxon>Arthropoda</taxon>
        <taxon>Hexapoda</taxon>
        <taxon>Insecta</taxon>
        <taxon>Pterygota</taxon>
        <taxon>Neoptera</taxon>
        <taxon>Endopterygota</taxon>
        <taxon>Lepidoptera</taxon>
        <taxon>Glossata</taxon>
        <taxon>Ditrysia</taxon>
        <taxon>Papilionoidea</taxon>
        <taxon>Nymphalidae</taxon>
        <taxon>Heliconiinae</taxon>
        <taxon>Argynnini</taxon>
        <taxon>Brenthis</taxon>
    </lineage>
</organism>
<feature type="non-terminal residue" evidence="9">
    <location>
        <position position="464"/>
    </location>
</feature>
<evidence type="ECO:0008006" key="11">
    <source>
        <dbReference type="Google" id="ProtNLM"/>
    </source>
</evidence>
<evidence type="ECO:0000256" key="2">
    <source>
        <dbReference type="ARBA" id="ARBA00005327"/>
    </source>
</evidence>
<feature type="transmembrane region" description="Helical" evidence="8">
    <location>
        <begin position="360"/>
        <end position="381"/>
    </location>
</feature>
<proteinExistence type="inferred from homology"/>
<accession>A0A8J9YE46</accession>
<feature type="transmembrane region" description="Helical" evidence="8">
    <location>
        <begin position="188"/>
        <end position="208"/>
    </location>
</feature>
<dbReference type="GO" id="GO:0005886">
    <property type="term" value="C:plasma membrane"/>
    <property type="evidence" value="ECO:0007669"/>
    <property type="project" value="UniProtKB-SubCell"/>
</dbReference>
<dbReference type="Proteomes" id="UP000838878">
    <property type="component" value="Chromosome 3"/>
</dbReference>
<dbReference type="OrthoDB" id="5800391at2759"/>
<dbReference type="GO" id="GO:0050916">
    <property type="term" value="P:sensory perception of sweet taste"/>
    <property type="evidence" value="ECO:0007669"/>
    <property type="project" value="UniProtKB-ARBA"/>
</dbReference>
<gene>
    <name evidence="9" type="ORF">BINO364_LOCUS8797</name>
</gene>
<dbReference type="AlphaFoldDB" id="A0A8J9YE46"/>
<dbReference type="PANTHER" id="PTHR21421:SF29">
    <property type="entry name" value="GUSTATORY RECEPTOR 5A FOR TREHALOSE-RELATED"/>
    <property type="match status" value="1"/>
</dbReference>
<dbReference type="PROSITE" id="PS51257">
    <property type="entry name" value="PROKAR_LIPOPROTEIN"/>
    <property type="match status" value="1"/>
</dbReference>
<comment type="similarity">
    <text evidence="2">Belongs to the insect chemoreceptor superfamily. Gustatory receptor (GR) family. Gr5a subfamily.</text>
</comment>